<dbReference type="AlphaFoldDB" id="A0A1G8FJV8"/>
<feature type="region of interest" description="Disordered" evidence="1">
    <location>
        <begin position="118"/>
        <end position="176"/>
    </location>
</feature>
<name>A0A1G8FJV8_9BURK</name>
<evidence type="ECO:0000313" key="3">
    <source>
        <dbReference type="Proteomes" id="UP000199706"/>
    </source>
</evidence>
<sequence>MNRGEDDDAALARAIQMGGDDEARAAIAKLRQNGRIDDQSITSMIDVRIDFREAAAWVHSDAGYKDILSDPVLRGVFMQKETEARKAGDKRPYRDLYKEIGDGLRKWKVATANAVAPVDRDEVDQGESDADDTQAFIAEQRRRRGQVDRDEVDAVESDADDEQAFIAEQRRRRGQA</sequence>
<evidence type="ECO:0000256" key="1">
    <source>
        <dbReference type="SAM" id="MobiDB-lite"/>
    </source>
</evidence>
<accession>A0A1G8FJV8</accession>
<dbReference type="RefSeq" id="WP_090688446.1">
    <property type="nucleotide sequence ID" value="NZ_CADERL010000013.1"/>
</dbReference>
<gene>
    <name evidence="2" type="ORF">SAMN05216466_113216</name>
</gene>
<proteinExistence type="predicted"/>
<feature type="compositionally biased region" description="Acidic residues" evidence="1">
    <location>
        <begin position="150"/>
        <end position="163"/>
    </location>
</feature>
<protein>
    <submittedName>
        <fullName evidence="2">Uncharacterized protein</fullName>
    </submittedName>
</protein>
<reference evidence="2 3" key="1">
    <citation type="submission" date="2016-10" db="EMBL/GenBank/DDBJ databases">
        <authorList>
            <person name="de Groot N.N."/>
        </authorList>
    </citation>
    <scope>NUCLEOTIDE SEQUENCE [LARGE SCALE GENOMIC DNA]</scope>
    <source>
        <strain evidence="2 3">LMG 2247</strain>
    </source>
</reference>
<evidence type="ECO:0000313" key="2">
    <source>
        <dbReference type="EMBL" id="SDH82391.1"/>
    </source>
</evidence>
<dbReference type="Proteomes" id="UP000199706">
    <property type="component" value="Unassembled WGS sequence"/>
</dbReference>
<dbReference type="EMBL" id="FNCJ01000013">
    <property type="protein sequence ID" value="SDH82391.1"/>
    <property type="molecule type" value="Genomic_DNA"/>
</dbReference>
<feature type="compositionally biased region" description="Acidic residues" evidence="1">
    <location>
        <begin position="121"/>
        <end position="132"/>
    </location>
</feature>
<organism evidence="2 3">
    <name type="scientific">Paraburkholderia phenazinium</name>
    <dbReference type="NCBI Taxonomy" id="60549"/>
    <lineage>
        <taxon>Bacteria</taxon>
        <taxon>Pseudomonadati</taxon>
        <taxon>Pseudomonadota</taxon>
        <taxon>Betaproteobacteria</taxon>
        <taxon>Burkholderiales</taxon>
        <taxon>Burkholderiaceae</taxon>
        <taxon>Paraburkholderia</taxon>
    </lineage>
</organism>